<dbReference type="EMBL" id="CYKH01000255">
    <property type="protein sequence ID" value="CUF17338.1"/>
    <property type="molecule type" value="Genomic_DNA"/>
</dbReference>
<evidence type="ECO:0000313" key="2">
    <source>
        <dbReference type="Proteomes" id="UP000051952"/>
    </source>
</evidence>
<protein>
    <submittedName>
        <fullName evidence="1">Multi-copy leucine-rich repeat protein, putative</fullName>
    </submittedName>
</protein>
<keyword evidence="2" id="KW-1185">Reference proteome</keyword>
<gene>
    <name evidence="1" type="ORF">BSAL_59840</name>
</gene>
<dbReference type="AlphaFoldDB" id="A0A0S4IQ40"/>
<organism evidence="1 2">
    <name type="scientific">Bodo saltans</name>
    <name type="common">Flagellated protozoan</name>
    <dbReference type="NCBI Taxonomy" id="75058"/>
    <lineage>
        <taxon>Eukaryota</taxon>
        <taxon>Discoba</taxon>
        <taxon>Euglenozoa</taxon>
        <taxon>Kinetoplastea</taxon>
        <taxon>Metakinetoplastina</taxon>
        <taxon>Eubodonida</taxon>
        <taxon>Bodonidae</taxon>
        <taxon>Bodo</taxon>
    </lineage>
</organism>
<name>A0A0S4IQ40_BODSA</name>
<accession>A0A0S4IQ40</accession>
<reference evidence="2" key="1">
    <citation type="submission" date="2015-09" db="EMBL/GenBank/DDBJ databases">
        <authorList>
            <consortium name="Pathogen Informatics"/>
        </authorList>
    </citation>
    <scope>NUCLEOTIDE SEQUENCE [LARGE SCALE GENOMIC DNA]</scope>
    <source>
        <strain evidence="2">Lake Konstanz</strain>
    </source>
</reference>
<dbReference type="Proteomes" id="UP000051952">
    <property type="component" value="Unassembled WGS sequence"/>
</dbReference>
<sequence length="285" mass="31461">MRRMRCCVPTQRIGLPTMCAGAFRFQSSNDSPSGSQQRTSLLCNSGCTGVGKTTLLHHTIVEALRVLELMVGEHVEAAGGMCKSVMARGEKDETDAKKYLQRPLGFYVTFSGDDTPSSADQKYLYTQSGSFPILTAIALRMAYSVVPSDNRESYQDFTARVAPHCDRISDGGNFMSIVKALRSELGWEGPMFLAIDEFRKPYENRTSDKRRAGLSRMHAFLLDGALPLATSPSLNHIVYSSYLAVAMEDAVDFVDLSTSSRFKLIAQAMPIISVRDEMSCMTCAW</sequence>
<proteinExistence type="predicted"/>
<evidence type="ECO:0000313" key="1">
    <source>
        <dbReference type="EMBL" id="CUF17338.1"/>
    </source>
</evidence>
<dbReference type="VEuPathDB" id="TriTrypDB:BSAL_59840"/>